<evidence type="ECO:0000256" key="2">
    <source>
        <dbReference type="ARBA" id="ARBA00022692"/>
    </source>
</evidence>
<evidence type="ECO:0000313" key="7">
    <source>
        <dbReference type="Proteomes" id="UP000190460"/>
    </source>
</evidence>
<dbReference type="Proteomes" id="UP000190460">
    <property type="component" value="Unassembled WGS sequence"/>
</dbReference>
<dbReference type="EMBL" id="FUYB01000021">
    <property type="protein sequence ID" value="SKA91718.1"/>
    <property type="molecule type" value="Genomic_DNA"/>
</dbReference>
<reference evidence="6 7" key="1">
    <citation type="submission" date="2017-02" db="EMBL/GenBank/DDBJ databases">
        <authorList>
            <person name="Peterson S.W."/>
        </authorList>
    </citation>
    <scope>NUCLEOTIDE SEQUENCE [LARGE SCALE GENOMIC DNA]</scope>
    <source>
        <strain evidence="6 7">ATCC 49788</strain>
    </source>
</reference>
<feature type="transmembrane region" description="Helical" evidence="5">
    <location>
        <begin position="93"/>
        <end position="120"/>
    </location>
</feature>
<evidence type="ECO:0000256" key="5">
    <source>
        <dbReference type="SAM" id="Phobius"/>
    </source>
</evidence>
<dbReference type="OrthoDB" id="9811969at2"/>
<dbReference type="Gene3D" id="1.20.120.1630">
    <property type="match status" value="1"/>
</dbReference>
<keyword evidence="2 5" id="KW-0812">Transmembrane</keyword>
<feature type="transmembrane region" description="Helical" evidence="5">
    <location>
        <begin position="38"/>
        <end position="59"/>
    </location>
</feature>
<keyword evidence="7" id="KW-1185">Reference proteome</keyword>
<organism evidence="6 7">
    <name type="scientific">Thiothrix eikelboomii</name>
    <dbReference type="NCBI Taxonomy" id="92487"/>
    <lineage>
        <taxon>Bacteria</taxon>
        <taxon>Pseudomonadati</taxon>
        <taxon>Pseudomonadota</taxon>
        <taxon>Gammaproteobacteria</taxon>
        <taxon>Thiotrichales</taxon>
        <taxon>Thiotrichaceae</taxon>
        <taxon>Thiothrix</taxon>
    </lineage>
</organism>
<keyword evidence="4 5" id="KW-0472">Membrane</keyword>
<comment type="subcellular location">
    <subcellularLocation>
        <location evidence="1">Endomembrane system</location>
        <topology evidence="1">Multi-pass membrane protein</topology>
    </subcellularLocation>
</comment>
<name>A0A1T4XRG3_9GAMM</name>
<feature type="transmembrane region" description="Helical" evidence="5">
    <location>
        <begin position="12"/>
        <end position="32"/>
    </location>
</feature>
<evidence type="ECO:0000256" key="4">
    <source>
        <dbReference type="ARBA" id="ARBA00023136"/>
    </source>
</evidence>
<dbReference type="GO" id="GO:0012505">
    <property type="term" value="C:endomembrane system"/>
    <property type="evidence" value="ECO:0007669"/>
    <property type="project" value="UniProtKB-SubCell"/>
</dbReference>
<accession>A0A1T4XRG3</accession>
<dbReference type="STRING" id="92487.SAMN02745130_03292"/>
<dbReference type="GO" id="GO:0032259">
    <property type="term" value="P:methylation"/>
    <property type="evidence" value="ECO:0007669"/>
    <property type="project" value="UniProtKB-KW"/>
</dbReference>
<evidence type="ECO:0000256" key="1">
    <source>
        <dbReference type="ARBA" id="ARBA00004127"/>
    </source>
</evidence>
<dbReference type="Pfam" id="PF04191">
    <property type="entry name" value="PEMT"/>
    <property type="match status" value="1"/>
</dbReference>
<sequence>MLQTRIPPPIYALVAGFGMWLLDAYLPLWVGLSSPWNRLGLVVILIAGLADLWSLGLFFRARTTPNPMQPQRSSSLVTEGLYRYTRNPMYVGMLLMLFGWGIYLGSLSPLLVLPLFVWVINHQQIFPEEAVLSEKFGDRYQRYRQSVPRWLW</sequence>
<proteinExistence type="predicted"/>
<keyword evidence="6" id="KW-0489">Methyltransferase</keyword>
<protein>
    <submittedName>
        <fullName evidence="6">Protein-S-isoprenylcysteine O-methyltransferase Ste14</fullName>
    </submittedName>
</protein>
<dbReference type="GO" id="GO:0008168">
    <property type="term" value="F:methyltransferase activity"/>
    <property type="evidence" value="ECO:0007669"/>
    <property type="project" value="UniProtKB-KW"/>
</dbReference>
<dbReference type="RefSeq" id="WP_078923737.1">
    <property type="nucleotide sequence ID" value="NZ_JBATRB010000001.1"/>
</dbReference>
<dbReference type="InterPro" id="IPR007318">
    <property type="entry name" value="Phopholipid_MeTrfase"/>
</dbReference>
<keyword evidence="3 5" id="KW-1133">Transmembrane helix</keyword>
<dbReference type="PANTHER" id="PTHR12714">
    <property type="entry name" value="PROTEIN-S ISOPRENYLCYSTEINE O-METHYLTRANSFERASE"/>
    <property type="match status" value="1"/>
</dbReference>
<gene>
    <name evidence="6" type="ORF">SAMN02745130_03292</name>
</gene>
<keyword evidence="6" id="KW-0808">Transferase</keyword>
<evidence type="ECO:0000313" key="6">
    <source>
        <dbReference type="EMBL" id="SKA91718.1"/>
    </source>
</evidence>
<evidence type="ECO:0000256" key="3">
    <source>
        <dbReference type="ARBA" id="ARBA00022989"/>
    </source>
</evidence>
<dbReference type="PANTHER" id="PTHR12714:SF24">
    <property type="entry name" value="SLR1182 PROTEIN"/>
    <property type="match status" value="1"/>
</dbReference>
<dbReference type="AlphaFoldDB" id="A0A1T4XRG3"/>